<evidence type="ECO:0000256" key="6">
    <source>
        <dbReference type="PROSITE-ProRule" id="PRU00221"/>
    </source>
</evidence>
<dbReference type="AlphaFoldDB" id="A0A833S8Q3"/>
<dbReference type="SUPFAM" id="SSF50978">
    <property type="entry name" value="WD40 repeat-like"/>
    <property type="match status" value="1"/>
</dbReference>
<keyword evidence="5" id="KW-0539">Nucleus</keyword>
<evidence type="ECO:0000259" key="8">
    <source>
        <dbReference type="SMART" id="SM01033"/>
    </source>
</evidence>
<name>A0A833S8Q3_9HYME</name>
<evidence type="ECO:0000313" key="10">
    <source>
        <dbReference type="Proteomes" id="UP000655588"/>
    </source>
</evidence>
<evidence type="ECO:0000256" key="1">
    <source>
        <dbReference type="ARBA" id="ARBA00004604"/>
    </source>
</evidence>
<dbReference type="GO" id="GO:0030686">
    <property type="term" value="C:90S preribosome"/>
    <property type="evidence" value="ECO:0007669"/>
    <property type="project" value="TreeGrafter"/>
</dbReference>
<feature type="compositionally biased region" description="Basic and acidic residues" evidence="7">
    <location>
        <begin position="496"/>
        <end position="507"/>
    </location>
</feature>
<feature type="repeat" description="WD" evidence="6">
    <location>
        <begin position="268"/>
        <end position="302"/>
    </location>
</feature>
<keyword evidence="10" id="KW-1185">Reference proteome</keyword>
<dbReference type="Gene3D" id="2.130.10.10">
    <property type="entry name" value="YVTN repeat-like/Quinoprotein amine dehydrogenase"/>
    <property type="match status" value="2"/>
</dbReference>
<gene>
    <name evidence="9" type="ORF">E2986_06717</name>
</gene>
<dbReference type="InterPro" id="IPR040315">
    <property type="entry name" value="WDR46/Utp7"/>
</dbReference>
<dbReference type="PANTHER" id="PTHR14085">
    <property type="entry name" value="WD-REPEAT PROTEIN BING4"/>
    <property type="match status" value="1"/>
</dbReference>
<dbReference type="EMBL" id="WNWW01000411">
    <property type="protein sequence ID" value="KAF3425212.1"/>
    <property type="molecule type" value="Genomic_DNA"/>
</dbReference>
<keyword evidence="4" id="KW-0677">Repeat</keyword>
<dbReference type="InterPro" id="IPR012952">
    <property type="entry name" value="BING4_C_dom"/>
</dbReference>
<dbReference type="PANTHER" id="PTHR14085:SF3">
    <property type="entry name" value="WD REPEAT-CONTAINING PROTEIN 46"/>
    <property type="match status" value="1"/>
</dbReference>
<evidence type="ECO:0000256" key="5">
    <source>
        <dbReference type="ARBA" id="ARBA00023242"/>
    </source>
</evidence>
<dbReference type="InterPro" id="IPR019775">
    <property type="entry name" value="WD40_repeat_CS"/>
</dbReference>
<dbReference type="Pfam" id="PF08149">
    <property type="entry name" value="BING4CT"/>
    <property type="match status" value="1"/>
</dbReference>
<proteinExistence type="predicted"/>
<dbReference type="SMART" id="SM00320">
    <property type="entry name" value="WD40"/>
    <property type="match status" value="4"/>
</dbReference>
<dbReference type="InterPro" id="IPR036322">
    <property type="entry name" value="WD40_repeat_dom_sf"/>
</dbReference>
<evidence type="ECO:0000256" key="3">
    <source>
        <dbReference type="ARBA" id="ARBA00022574"/>
    </source>
</evidence>
<feature type="domain" description="BING4 C-terminal" evidence="8">
    <location>
        <begin position="348"/>
        <end position="426"/>
    </location>
</feature>
<dbReference type="InterPro" id="IPR001680">
    <property type="entry name" value="WD40_rpt"/>
</dbReference>
<dbReference type="PROSITE" id="PS50294">
    <property type="entry name" value="WD_REPEATS_REGION"/>
    <property type="match status" value="1"/>
</dbReference>
<evidence type="ECO:0000256" key="4">
    <source>
        <dbReference type="ARBA" id="ARBA00022737"/>
    </source>
</evidence>
<dbReference type="GO" id="GO:0000462">
    <property type="term" value="P:maturation of SSU-rRNA from tricistronic rRNA transcript (SSU-rRNA, 5.8S rRNA, LSU-rRNA)"/>
    <property type="evidence" value="ECO:0007669"/>
    <property type="project" value="TreeGrafter"/>
</dbReference>
<evidence type="ECO:0000313" key="9">
    <source>
        <dbReference type="EMBL" id="KAF3425212.1"/>
    </source>
</evidence>
<keyword evidence="3 6" id="KW-0853">WD repeat</keyword>
<dbReference type="GO" id="GO:0032040">
    <property type="term" value="C:small-subunit processome"/>
    <property type="evidence" value="ECO:0007669"/>
    <property type="project" value="TreeGrafter"/>
</dbReference>
<evidence type="ECO:0000256" key="7">
    <source>
        <dbReference type="SAM" id="MobiDB-lite"/>
    </source>
</evidence>
<feature type="region of interest" description="Disordered" evidence="7">
    <location>
        <begin position="490"/>
        <end position="527"/>
    </location>
</feature>
<comment type="subcellular location">
    <subcellularLocation>
        <location evidence="1">Nucleus</location>
        <location evidence="1">Nucleolus</location>
    </subcellularLocation>
</comment>
<dbReference type="Proteomes" id="UP000655588">
    <property type="component" value="Unassembled WGS sequence"/>
</dbReference>
<keyword evidence="2" id="KW-0698">rRNA processing</keyword>
<protein>
    <recommendedName>
        <fullName evidence="8">BING4 C-terminal domain-containing protein</fullName>
    </recommendedName>
</protein>
<reference evidence="9" key="1">
    <citation type="submission" date="2019-11" db="EMBL/GenBank/DDBJ databases">
        <title>The nuclear and mitochondrial genomes of Frieseomelitta varia - a highly eusocial stingless bee (Meliponini) with a permanently sterile worker caste.</title>
        <authorList>
            <person name="Freitas F.C.P."/>
            <person name="Lourenco A.P."/>
            <person name="Nunes F.M.F."/>
            <person name="Paschoal A.R."/>
            <person name="Abreu F.C.P."/>
            <person name="Barbin F.O."/>
            <person name="Bataglia L."/>
            <person name="Cardoso-Junior C.A.M."/>
            <person name="Cervoni M.S."/>
            <person name="Silva S.R."/>
            <person name="Dalarmi F."/>
            <person name="Del Lama M.A."/>
            <person name="Depintor T.S."/>
            <person name="Ferreira K.M."/>
            <person name="Goria P.S."/>
            <person name="Jaskot M.C."/>
            <person name="Lago D.C."/>
            <person name="Luna-Lucena D."/>
            <person name="Moda L.M."/>
            <person name="Nascimento L."/>
            <person name="Pedrino M."/>
            <person name="Rabico F.O."/>
            <person name="Sanches F.C."/>
            <person name="Santos D.E."/>
            <person name="Santos C.G."/>
            <person name="Vieira J."/>
            <person name="Lopes T.F."/>
            <person name="Barchuk A.R."/>
            <person name="Hartfelder K."/>
            <person name="Simoes Z.L.P."/>
            <person name="Bitondi M.M.G."/>
            <person name="Pinheiro D.G."/>
        </authorList>
    </citation>
    <scope>NUCLEOTIDE SEQUENCE</scope>
    <source>
        <strain evidence="9">USP_RPSP 00005682</strain>
        <tissue evidence="9">Whole individual</tissue>
    </source>
</reference>
<accession>A0A833S8Q3</accession>
<sequence length="527" mass="59826">MKTTDYRPRKRVRISKKKLAKYNKGEGIDLKENSTRIKNEVIRQKLKKKEVVFNKTVKDTARTELLLTGDYGCLEADCGEVTIQYKQKQIVDNVDITAAAKRFTLNLEFGPYYINYTRNGRHLVLGGRKGHVAALDWVTKKLACEINVMESIHDVSWLHIETMFAVAQKDWVFIYDNQGIELHCLKPMYKVTKLEFLPYHFLLASGSKEGYLAWLDVSIGKFVNSFYSKLGKIAVMTQNPSNAVLCVGDTKGVVSMWSPNSKDPLAKMLCHTQTVAACAVHPYGTYMATSCLDRSVKIWDIRQLAGPMHSYYVRAPVQHLSYSQTGQLAMAMGNVVEVYRSSTDEMKPYMRHRADWTVTSMQFCPYEDILGIGSTREVSSLLIPGSGEPNFDGLESNPFQTKSQRREAEVKALLDKIQSELICLDPVAIAEVDTPTFKNKIEATKDILYVKPKNIDFKPRRTKAKGKGGTAKVIKTKKILKELSRKETIDMLRQTDTSRSDTRKTEPQKNYGILNRFLPKSNKKATR</sequence>
<dbReference type="SMART" id="SM01033">
    <property type="entry name" value="BING4CT"/>
    <property type="match status" value="1"/>
</dbReference>
<dbReference type="InterPro" id="IPR015943">
    <property type="entry name" value="WD40/YVTN_repeat-like_dom_sf"/>
</dbReference>
<dbReference type="OrthoDB" id="10251154at2759"/>
<comment type="caution">
    <text evidence="9">The sequence shown here is derived from an EMBL/GenBank/DDBJ whole genome shotgun (WGS) entry which is preliminary data.</text>
</comment>
<dbReference type="PROSITE" id="PS50082">
    <property type="entry name" value="WD_REPEATS_2"/>
    <property type="match status" value="1"/>
</dbReference>
<evidence type="ECO:0000256" key="2">
    <source>
        <dbReference type="ARBA" id="ARBA00022552"/>
    </source>
</evidence>
<dbReference type="FunFam" id="2.130.10.10:FF:000378">
    <property type="entry name" value="U3 small nucleolar RNA-associated protein 7"/>
    <property type="match status" value="1"/>
</dbReference>
<dbReference type="Pfam" id="PF00400">
    <property type="entry name" value="WD40"/>
    <property type="match status" value="1"/>
</dbReference>
<organism evidence="9 10">
    <name type="scientific">Frieseomelitta varia</name>
    <dbReference type="NCBI Taxonomy" id="561572"/>
    <lineage>
        <taxon>Eukaryota</taxon>
        <taxon>Metazoa</taxon>
        <taxon>Ecdysozoa</taxon>
        <taxon>Arthropoda</taxon>
        <taxon>Hexapoda</taxon>
        <taxon>Insecta</taxon>
        <taxon>Pterygota</taxon>
        <taxon>Neoptera</taxon>
        <taxon>Endopterygota</taxon>
        <taxon>Hymenoptera</taxon>
        <taxon>Apocrita</taxon>
        <taxon>Aculeata</taxon>
        <taxon>Apoidea</taxon>
        <taxon>Anthophila</taxon>
        <taxon>Apidae</taxon>
        <taxon>Frieseomelitta</taxon>
    </lineage>
</organism>
<dbReference type="PROSITE" id="PS00678">
    <property type="entry name" value="WD_REPEATS_1"/>
    <property type="match status" value="1"/>
</dbReference>